<accession>A0A377GWY2</accession>
<keyword evidence="8 10" id="KW-0472">Membrane</keyword>
<comment type="subcellular location">
    <subcellularLocation>
        <location evidence="1">Cell membrane</location>
        <topology evidence="1">Multi-pass membrane protein</topology>
    </subcellularLocation>
</comment>
<evidence type="ECO:0000256" key="7">
    <source>
        <dbReference type="ARBA" id="ARBA00023065"/>
    </source>
</evidence>
<name>A0A377GWY2_9FUSO</name>
<keyword evidence="12" id="KW-1185">Reference proteome</keyword>
<dbReference type="GO" id="GO:0005886">
    <property type="term" value="C:plasma membrane"/>
    <property type="evidence" value="ECO:0007669"/>
    <property type="project" value="UniProtKB-SubCell"/>
</dbReference>
<evidence type="ECO:0000256" key="4">
    <source>
        <dbReference type="ARBA" id="ARBA00022475"/>
    </source>
</evidence>
<feature type="transmembrane region" description="Helical" evidence="10">
    <location>
        <begin position="62"/>
        <end position="82"/>
    </location>
</feature>
<dbReference type="InterPro" id="IPR050222">
    <property type="entry name" value="MATE_MdtK"/>
</dbReference>
<feature type="transmembrane region" description="Helical" evidence="10">
    <location>
        <begin position="135"/>
        <end position="157"/>
    </location>
</feature>
<evidence type="ECO:0000313" key="11">
    <source>
        <dbReference type="EMBL" id="STO31468.1"/>
    </source>
</evidence>
<evidence type="ECO:0000256" key="2">
    <source>
        <dbReference type="ARBA" id="ARBA00022448"/>
    </source>
</evidence>
<dbReference type="AlphaFoldDB" id="A0A377GWY2"/>
<organism evidence="11 12">
    <name type="scientific">Fusobacterium necrogenes</name>
    <dbReference type="NCBI Taxonomy" id="858"/>
    <lineage>
        <taxon>Bacteria</taxon>
        <taxon>Fusobacteriati</taxon>
        <taxon>Fusobacteriota</taxon>
        <taxon>Fusobacteriia</taxon>
        <taxon>Fusobacteriales</taxon>
        <taxon>Fusobacteriaceae</taxon>
        <taxon>Fusobacterium</taxon>
    </lineage>
</organism>
<proteinExistence type="predicted"/>
<sequence>MKLAKEWRENRKNFVDIIKIALPAIADLFAQTLLGFFDMIMVGKLGAVAITSVGVGNAPLNAVTPIFFAVSTGTTALVSRAYGSRDRKEGKNALAQSLILSIPISLGITLLLFIFREKTLELVGRADDMKLVMTNQYYSTVLLGMPFLCFNVVFFAAYRSISKANIPMIANILSIFSNILFNYLFIFVFDWGVMGAGIATTISRGMITCIFIYTTFFTRRFWISIPLQKLKVFDKKMSIRVLKIGIPAAIEQGVFRIGMLIFEMMVISLGTMAYTAHKIALTAESFSYNMGFGFAVAGTALVGQQLGKDSTKAAHRDALATTALAIFVMSIFGLIFFILPGTIIYMFTDDIEIKKMATIALRLVSICQPFQAVSMVLSGCLRGAGDTKAVLWITTIGMYVIRIPLTYFFLYKIDTGLSGAWIVMTIDLAFRSMACYRVFKKGKWSYVSV</sequence>
<protein>
    <recommendedName>
        <fullName evidence="9">Multidrug-efflux transporter</fullName>
    </recommendedName>
</protein>
<dbReference type="InterPro" id="IPR002528">
    <property type="entry name" value="MATE_fam"/>
</dbReference>
<keyword evidence="4" id="KW-1003">Cell membrane</keyword>
<dbReference type="PANTHER" id="PTHR43298">
    <property type="entry name" value="MULTIDRUG RESISTANCE PROTEIN NORM-RELATED"/>
    <property type="match status" value="1"/>
</dbReference>
<dbReference type="OrthoDB" id="62420at2"/>
<evidence type="ECO:0000256" key="10">
    <source>
        <dbReference type="SAM" id="Phobius"/>
    </source>
</evidence>
<dbReference type="PANTHER" id="PTHR43298:SF2">
    <property type="entry name" value="FMN_FAD EXPORTER YEEO-RELATED"/>
    <property type="match status" value="1"/>
</dbReference>
<dbReference type="NCBIfam" id="TIGR00797">
    <property type="entry name" value="matE"/>
    <property type="match status" value="1"/>
</dbReference>
<reference evidence="11 12" key="1">
    <citation type="submission" date="2018-06" db="EMBL/GenBank/DDBJ databases">
        <authorList>
            <consortium name="Pathogen Informatics"/>
            <person name="Doyle S."/>
        </authorList>
    </citation>
    <scope>NUCLEOTIDE SEQUENCE [LARGE SCALE GENOMIC DNA]</scope>
    <source>
        <strain evidence="11 12">NCTC10723</strain>
    </source>
</reference>
<evidence type="ECO:0000313" key="12">
    <source>
        <dbReference type="Proteomes" id="UP000255328"/>
    </source>
</evidence>
<evidence type="ECO:0000256" key="5">
    <source>
        <dbReference type="ARBA" id="ARBA00022692"/>
    </source>
</evidence>
<feature type="transmembrane region" description="Helical" evidence="10">
    <location>
        <begin position="253"/>
        <end position="274"/>
    </location>
</feature>
<feature type="transmembrane region" description="Helical" evidence="10">
    <location>
        <begin position="195"/>
        <end position="216"/>
    </location>
</feature>
<gene>
    <name evidence="11" type="primary">norM_1</name>
    <name evidence="11" type="ORF">NCTC10723_00919</name>
</gene>
<evidence type="ECO:0000256" key="1">
    <source>
        <dbReference type="ARBA" id="ARBA00004651"/>
    </source>
</evidence>
<keyword evidence="7" id="KW-0406">Ion transport</keyword>
<dbReference type="Proteomes" id="UP000255328">
    <property type="component" value="Unassembled WGS sequence"/>
</dbReference>
<dbReference type="Pfam" id="PF01554">
    <property type="entry name" value="MatE"/>
    <property type="match status" value="2"/>
</dbReference>
<evidence type="ECO:0000256" key="9">
    <source>
        <dbReference type="ARBA" id="ARBA00031636"/>
    </source>
</evidence>
<dbReference type="GO" id="GO:0015297">
    <property type="term" value="F:antiporter activity"/>
    <property type="evidence" value="ECO:0007669"/>
    <property type="project" value="UniProtKB-KW"/>
</dbReference>
<dbReference type="CDD" id="cd13137">
    <property type="entry name" value="MATE_NorM_like"/>
    <property type="match status" value="1"/>
</dbReference>
<feature type="transmembrane region" description="Helical" evidence="10">
    <location>
        <begin position="286"/>
        <end position="306"/>
    </location>
</feature>
<dbReference type="PIRSF" id="PIRSF006603">
    <property type="entry name" value="DinF"/>
    <property type="match status" value="1"/>
</dbReference>
<evidence type="ECO:0000256" key="3">
    <source>
        <dbReference type="ARBA" id="ARBA00022449"/>
    </source>
</evidence>
<keyword evidence="5 10" id="KW-0812">Transmembrane</keyword>
<dbReference type="GO" id="GO:0006811">
    <property type="term" value="P:monoatomic ion transport"/>
    <property type="evidence" value="ECO:0007669"/>
    <property type="project" value="UniProtKB-KW"/>
</dbReference>
<keyword evidence="3" id="KW-0050">Antiport</keyword>
<keyword evidence="2" id="KW-0813">Transport</keyword>
<dbReference type="RefSeq" id="WP_115269811.1">
    <property type="nucleotide sequence ID" value="NZ_CASFEE010000032.1"/>
</dbReference>
<feature type="transmembrane region" description="Helical" evidence="10">
    <location>
        <begin position="20"/>
        <end position="42"/>
    </location>
</feature>
<feature type="transmembrane region" description="Helical" evidence="10">
    <location>
        <begin position="318"/>
        <end position="347"/>
    </location>
</feature>
<keyword evidence="6 10" id="KW-1133">Transmembrane helix</keyword>
<dbReference type="EMBL" id="UGGU01000003">
    <property type="protein sequence ID" value="STO31468.1"/>
    <property type="molecule type" value="Genomic_DNA"/>
</dbReference>
<evidence type="ECO:0000256" key="6">
    <source>
        <dbReference type="ARBA" id="ARBA00022989"/>
    </source>
</evidence>
<feature type="transmembrane region" description="Helical" evidence="10">
    <location>
        <begin position="169"/>
        <end position="189"/>
    </location>
</feature>
<feature type="transmembrane region" description="Helical" evidence="10">
    <location>
        <begin position="389"/>
        <end position="410"/>
    </location>
</feature>
<dbReference type="InterPro" id="IPR048279">
    <property type="entry name" value="MdtK-like"/>
</dbReference>
<feature type="transmembrane region" description="Helical" evidence="10">
    <location>
        <begin position="94"/>
        <end position="115"/>
    </location>
</feature>
<dbReference type="GO" id="GO:0042910">
    <property type="term" value="F:xenobiotic transmembrane transporter activity"/>
    <property type="evidence" value="ECO:0007669"/>
    <property type="project" value="InterPro"/>
</dbReference>
<evidence type="ECO:0000256" key="8">
    <source>
        <dbReference type="ARBA" id="ARBA00023136"/>
    </source>
</evidence>